<evidence type="ECO:0000256" key="2">
    <source>
        <dbReference type="ARBA" id="ARBA00012411"/>
    </source>
</evidence>
<comment type="similarity">
    <text evidence="1">Belongs to the protein kinase superfamily. STE Ser/Thr protein kinase family. MAP kinase kinase kinase subfamily.</text>
</comment>
<feature type="compositionally biased region" description="Basic and acidic residues" evidence="10">
    <location>
        <begin position="957"/>
        <end position="966"/>
    </location>
</feature>
<reference evidence="12 13" key="1">
    <citation type="submission" date="2015-03" db="EMBL/GenBank/DDBJ databases">
        <authorList>
            <person name="Radwan O."/>
            <person name="Al-Naeli F.A."/>
            <person name="Rendon G.A."/>
            <person name="Fields C."/>
        </authorList>
    </citation>
    <scope>NUCLEOTIDE SEQUENCE [LARGE SCALE GENOMIC DNA]</scope>
    <source>
        <strain evidence="12">CR-DP1</strain>
    </source>
</reference>
<comment type="catalytic activity">
    <reaction evidence="8">
        <text>L-seryl-[protein] + ATP = O-phospho-L-seryl-[protein] + ADP + H(+)</text>
        <dbReference type="Rhea" id="RHEA:17989"/>
        <dbReference type="Rhea" id="RHEA-COMP:9863"/>
        <dbReference type="Rhea" id="RHEA-COMP:11604"/>
        <dbReference type="ChEBI" id="CHEBI:15378"/>
        <dbReference type="ChEBI" id="CHEBI:29999"/>
        <dbReference type="ChEBI" id="CHEBI:30616"/>
        <dbReference type="ChEBI" id="CHEBI:83421"/>
        <dbReference type="ChEBI" id="CHEBI:456216"/>
        <dbReference type="EC" id="2.7.11.24"/>
    </reaction>
    <physiologicalReaction direction="left-to-right" evidence="8">
        <dbReference type="Rhea" id="RHEA:17990"/>
    </physiologicalReaction>
</comment>
<feature type="domain" description="Protein kinase" evidence="11">
    <location>
        <begin position="1198"/>
        <end position="1466"/>
    </location>
</feature>
<feature type="region of interest" description="Disordered" evidence="10">
    <location>
        <begin position="351"/>
        <end position="445"/>
    </location>
</feature>
<dbReference type="EC" id="2.7.11.24" evidence="2"/>
<proteinExistence type="inferred from homology"/>
<dbReference type="GO" id="GO:0004707">
    <property type="term" value="F:MAP kinase activity"/>
    <property type="evidence" value="ECO:0007669"/>
    <property type="project" value="UniProtKB-EC"/>
</dbReference>
<dbReference type="Pfam" id="PF00069">
    <property type="entry name" value="Pkinase"/>
    <property type="match status" value="1"/>
</dbReference>
<dbReference type="SMART" id="SM00220">
    <property type="entry name" value="S_TKc"/>
    <property type="match status" value="1"/>
</dbReference>
<accession>A0A0F4ZF76</accession>
<evidence type="ECO:0000256" key="9">
    <source>
        <dbReference type="PROSITE-ProRule" id="PRU10141"/>
    </source>
</evidence>
<feature type="compositionally biased region" description="Low complexity" evidence="10">
    <location>
        <begin position="898"/>
        <end position="909"/>
    </location>
</feature>
<feature type="compositionally biased region" description="Basic and acidic residues" evidence="10">
    <location>
        <begin position="1"/>
        <end position="11"/>
    </location>
</feature>
<evidence type="ECO:0000256" key="8">
    <source>
        <dbReference type="ARBA" id="ARBA00048130"/>
    </source>
</evidence>
<dbReference type="PANTHER" id="PTHR48016:SF48">
    <property type="entry name" value="SERINE_THREONINE-PROTEIN KINASE BCK1_SLK1_SSP31"/>
    <property type="match status" value="1"/>
</dbReference>
<dbReference type="InterPro" id="IPR011009">
    <property type="entry name" value="Kinase-like_dom_sf"/>
</dbReference>
<dbReference type="Proteomes" id="UP000033483">
    <property type="component" value="Unassembled WGS sequence"/>
</dbReference>
<dbReference type="PROSITE" id="PS00107">
    <property type="entry name" value="PROTEIN_KINASE_ATP"/>
    <property type="match status" value="1"/>
</dbReference>
<evidence type="ECO:0000256" key="10">
    <source>
        <dbReference type="SAM" id="MobiDB-lite"/>
    </source>
</evidence>
<evidence type="ECO:0000256" key="4">
    <source>
        <dbReference type="ARBA" id="ARBA00022741"/>
    </source>
</evidence>
<dbReference type="PROSITE" id="PS50011">
    <property type="entry name" value="PROTEIN_KINASE_DOM"/>
    <property type="match status" value="1"/>
</dbReference>
<dbReference type="GO" id="GO:0005524">
    <property type="term" value="F:ATP binding"/>
    <property type="evidence" value="ECO:0007669"/>
    <property type="project" value="UniProtKB-UniRule"/>
</dbReference>
<dbReference type="PROSITE" id="PS00108">
    <property type="entry name" value="PROTEIN_KINASE_ST"/>
    <property type="match status" value="1"/>
</dbReference>
<feature type="compositionally biased region" description="Low complexity" evidence="10">
    <location>
        <begin position="831"/>
        <end position="843"/>
    </location>
</feature>
<dbReference type="FunFam" id="1.10.510.10:FF:000182">
    <property type="entry name" value="MAP kinase kinase kinase mkh1"/>
    <property type="match status" value="1"/>
</dbReference>
<feature type="compositionally biased region" description="Low complexity" evidence="10">
    <location>
        <begin position="784"/>
        <end position="795"/>
    </location>
</feature>
<keyword evidence="5" id="KW-0418">Kinase</keyword>
<feature type="compositionally biased region" description="Basic and acidic residues" evidence="10">
    <location>
        <begin position="913"/>
        <end position="928"/>
    </location>
</feature>
<dbReference type="InterPro" id="IPR000719">
    <property type="entry name" value="Prot_kinase_dom"/>
</dbReference>
<evidence type="ECO:0000256" key="5">
    <source>
        <dbReference type="ARBA" id="ARBA00022777"/>
    </source>
</evidence>
<feature type="compositionally biased region" description="Low complexity" evidence="10">
    <location>
        <begin position="967"/>
        <end position="981"/>
    </location>
</feature>
<dbReference type="FunFam" id="3.30.200.20:FF:000387">
    <property type="entry name" value="Serine/threonine-protein kinase STE11"/>
    <property type="match status" value="1"/>
</dbReference>
<dbReference type="SUPFAM" id="SSF56112">
    <property type="entry name" value="Protein kinase-like (PK-like)"/>
    <property type="match status" value="1"/>
</dbReference>
<comment type="caution">
    <text evidence="12">The sequence shown here is derived from an EMBL/GenBank/DDBJ whole genome shotgun (WGS) entry which is preliminary data.</text>
</comment>
<keyword evidence="13" id="KW-1185">Reference proteome</keyword>
<feature type="region of interest" description="Disordered" evidence="10">
    <location>
        <begin position="701"/>
        <end position="795"/>
    </location>
</feature>
<dbReference type="InterPro" id="IPR050538">
    <property type="entry name" value="MAP_kinase_kinase_kinase"/>
</dbReference>
<evidence type="ECO:0000313" key="12">
    <source>
        <dbReference type="EMBL" id="KKA28870.1"/>
    </source>
</evidence>
<feature type="compositionally biased region" description="Acidic residues" evidence="10">
    <location>
        <begin position="880"/>
        <end position="890"/>
    </location>
</feature>
<feature type="compositionally biased region" description="Polar residues" evidence="10">
    <location>
        <begin position="507"/>
        <end position="520"/>
    </location>
</feature>
<keyword evidence="4 9" id="KW-0547">Nucleotide-binding</keyword>
<evidence type="ECO:0000256" key="7">
    <source>
        <dbReference type="ARBA" id="ARBA00047919"/>
    </source>
</evidence>
<evidence type="ECO:0000256" key="1">
    <source>
        <dbReference type="ARBA" id="ARBA00006529"/>
    </source>
</evidence>
<feature type="compositionally biased region" description="Basic and acidic residues" evidence="10">
    <location>
        <begin position="702"/>
        <end position="726"/>
    </location>
</feature>
<feature type="region of interest" description="Disordered" evidence="10">
    <location>
        <begin position="813"/>
        <end position="993"/>
    </location>
</feature>
<dbReference type="Gene3D" id="1.10.510.10">
    <property type="entry name" value="Transferase(Phosphotransferase) domain 1"/>
    <property type="match status" value="1"/>
</dbReference>
<keyword evidence="6 9" id="KW-0067">ATP-binding</keyword>
<evidence type="ECO:0000259" key="11">
    <source>
        <dbReference type="PROSITE" id="PS50011"/>
    </source>
</evidence>
<dbReference type="EMBL" id="LAEV01001117">
    <property type="protein sequence ID" value="KKA28870.1"/>
    <property type="molecule type" value="Genomic_DNA"/>
</dbReference>
<feature type="compositionally biased region" description="Pro residues" evidence="10">
    <location>
        <begin position="844"/>
        <end position="856"/>
    </location>
</feature>
<gene>
    <name evidence="12" type="ORF">TD95_000259</name>
</gene>
<dbReference type="PANTHER" id="PTHR48016">
    <property type="entry name" value="MAP KINASE KINASE KINASE SSK2-RELATED-RELATED"/>
    <property type="match status" value="1"/>
</dbReference>
<organism evidence="12 13">
    <name type="scientific">Thielaviopsis punctulata</name>
    <dbReference type="NCBI Taxonomy" id="72032"/>
    <lineage>
        <taxon>Eukaryota</taxon>
        <taxon>Fungi</taxon>
        <taxon>Dikarya</taxon>
        <taxon>Ascomycota</taxon>
        <taxon>Pezizomycotina</taxon>
        <taxon>Sordariomycetes</taxon>
        <taxon>Hypocreomycetidae</taxon>
        <taxon>Microascales</taxon>
        <taxon>Ceratocystidaceae</taxon>
        <taxon>Thielaviopsis</taxon>
    </lineage>
</organism>
<dbReference type="GO" id="GO:0000196">
    <property type="term" value="P:cell integrity MAPK cascade"/>
    <property type="evidence" value="ECO:0007669"/>
    <property type="project" value="UniProtKB-ARBA"/>
</dbReference>
<name>A0A0F4ZF76_9PEZI</name>
<comment type="catalytic activity">
    <reaction evidence="7">
        <text>L-threonyl-[protein] + ATP = O-phospho-L-threonyl-[protein] + ADP + H(+)</text>
        <dbReference type="Rhea" id="RHEA:46608"/>
        <dbReference type="Rhea" id="RHEA-COMP:11060"/>
        <dbReference type="Rhea" id="RHEA-COMP:11605"/>
        <dbReference type="ChEBI" id="CHEBI:15378"/>
        <dbReference type="ChEBI" id="CHEBI:30013"/>
        <dbReference type="ChEBI" id="CHEBI:30616"/>
        <dbReference type="ChEBI" id="CHEBI:61977"/>
        <dbReference type="ChEBI" id="CHEBI:456216"/>
        <dbReference type="EC" id="2.7.11.24"/>
    </reaction>
    <physiologicalReaction direction="left-to-right" evidence="7">
        <dbReference type="Rhea" id="RHEA:46609"/>
    </physiologicalReaction>
</comment>
<sequence>MYQGNQRHDQSRGYQVPPPPPPMSLPTMNTQTPGMIMPPPPPLPRYNTAQSGAMVLPPPPPPLPNTTLPHTSSWSSYVNRANPPQIQAYNPRLHAQITGNMSMGGTAGSSVSTSSNPLMNPTLAAAAIPGAILPPPPPLAVSPPSSELTMSATYIPSGGTTFGVGIPSLTESDFYSDISGLTLPPTPGTTAAPTPVEPVAAPVADTSYSSISVPASRGGSSASTSGSTTISPDLIAYWSIERVLLWLQQCNFSKEWQVTFSTLNLHGLPFLELGSKQSGRGNSGLMHQKVYPQLLANCKELGTPWDPSREREEGKRMRRLIRNIITSKTPLPGHSHVRKESGSFYPVNAAEVESPNTPLNPPGPSFSNRQGQSRSAPKNIDVESTRRIVSNTDIPNIPQIESPGSYPNSAGAVTSASPHSTHFGHRSRKSTDSVSSNAAIYGSGVPPEAARMNLVEALAGSRRNGHEPNRLSPSDPEPMSARDSKGLRNFFGRKKKHQREDGEETDSPTSPALYKSQSLGSRSYGSELSLDMSRTRAGHNGRYYILITKDGWNYRMCDVTDYDSSAELRQIVCQNLGIGSPEYVKIYITELGKADHDEPLDDTKLLAARRTRADSYGSLKLLVRSEFNPSTTSHVHLDGLSPDEELYAEHNGSRTTTSTLDSDSREYREAVERKQREYLARRQQGNANRKPEDGVQIIGRTVDFDQPRLSPYDDKKTDHPFEDRKPVPVRNPPALPSNPSATLIKVNSLKKKPMHNGRPSFGGLENVPERPGGNTSMPHRRAFSSTSSNSSSMMGSVMTGLAMNLKSVANISPHSSNGSVASPPALSQRRPSQPLAQTQTQAPAPAPAPAPEPPKASGPDLDFVGNDVSFATASPTSEAAGDDSDDDSDDGLFAVPIAARQKAAAAAAAAKRKSSDASAKRPSLHVDVDGLPARARKGLSVSFGSPPGLESASDSAKNSEQDEHANSRSSSSRRTPGTPSSDGTWESTDDSKLNRRKSFVDKGVWANRPPTDDLLNHLDDFFPNLDLDLPIVEENDGKNGIIPSPISEVDESAPSSSPVHLPPILPPLPASESLSFIPESRAAKYNDNDTLGSDESTLKANNHNRDSYQSVAHRSISRASGLGRLKSIRQVARDTHEAQKRYTTVSQATPDRATTLARRKSTKMFNANIVQIKPQRDSILFPPIPQETAPKRQTTFRWFKGQLIGKGSYGRVYLGMNATTGEFLAVKEVDVNPKAAQGDKNKIKEMVAGLDQEIDTMQHLDHVNIVQYLGCERKETSISIFLEYIPGGSVGSCLKKHGRFEEPLVSSLTRQTLSGLAYLHREGILHRDLKADNILLDLDGTCKISDFGISKKTDNIYGNDKTNSMQGSVFWMAPEVINPPEGKGYSAKVDIWSLGCVVLEMFVGKRPWGNEEAVGAIYKLANGERPPIPEDLNPSPVALAFMLDCFQVNPYDRPTAEKLLAEHPFCEADPDFQFDNTELYAKINPGKV</sequence>
<feature type="compositionally biased region" description="Polar residues" evidence="10">
    <location>
        <begin position="365"/>
        <end position="376"/>
    </location>
</feature>
<dbReference type="GO" id="GO:0004709">
    <property type="term" value="F:MAP kinase kinase kinase activity"/>
    <property type="evidence" value="ECO:0007669"/>
    <property type="project" value="UniProtKB-ARBA"/>
</dbReference>
<feature type="binding site" evidence="9">
    <location>
        <position position="1227"/>
    </location>
    <ligand>
        <name>ATP</name>
        <dbReference type="ChEBI" id="CHEBI:30616"/>
    </ligand>
</feature>
<dbReference type="InterPro" id="IPR008271">
    <property type="entry name" value="Ser/Thr_kinase_AS"/>
</dbReference>
<evidence type="ECO:0000256" key="3">
    <source>
        <dbReference type="ARBA" id="ARBA00022679"/>
    </source>
</evidence>
<protein>
    <recommendedName>
        <fullName evidence="2">mitogen-activated protein kinase</fullName>
        <ecNumber evidence="2">2.7.11.24</ecNumber>
    </recommendedName>
</protein>
<feature type="region of interest" description="Disordered" evidence="10">
    <location>
        <begin position="1"/>
        <end position="46"/>
    </location>
</feature>
<feature type="compositionally biased region" description="Polar residues" evidence="10">
    <location>
        <begin position="405"/>
        <end position="420"/>
    </location>
</feature>
<evidence type="ECO:0000313" key="13">
    <source>
        <dbReference type="Proteomes" id="UP000033483"/>
    </source>
</evidence>
<dbReference type="InterPro" id="IPR017441">
    <property type="entry name" value="Protein_kinase_ATP_BS"/>
</dbReference>
<feature type="region of interest" description="Disordered" evidence="10">
    <location>
        <begin position="460"/>
        <end position="520"/>
    </location>
</feature>
<dbReference type="OrthoDB" id="266718at2759"/>
<keyword evidence="3" id="KW-0808">Transferase</keyword>
<evidence type="ECO:0000256" key="6">
    <source>
        <dbReference type="ARBA" id="ARBA00022840"/>
    </source>
</evidence>